<evidence type="ECO:0000313" key="3">
    <source>
        <dbReference type="Proteomes" id="UP001600888"/>
    </source>
</evidence>
<accession>A0ABR4EYR6</accession>
<gene>
    <name evidence="2" type="ORF">FJTKL_04990</name>
</gene>
<feature type="region of interest" description="Disordered" evidence="1">
    <location>
        <begin position="1"/>
        <end position="48"/>
    </location>
</feature>
<reference evidence="2 3" key="1">
    <citation type="submission" date="2024-03" db="EMBL/GenBank/DDBJ databases">
        <title>A high-quality draft genome sequence of Diaporthe vaccinii, a causative agent of upright dieback and viscid rot disease in cranberry plants.</title>
        <authorList>
            <person name="Sarrasin M."/>
            <person name="Lang B.F."/>
            <person name="Burger G."/>
        </authorList>
    </citation>
    <scope>NUCLEOTIDE SEQUENCE [LARGE SCALE GENOMIC DNA]</scope>
    <source>
        <strain evidence="2 3">IS7</strain>
    </source>
</reference>
<evidence type="ECO:0000256" key="1">
    <source>
        <dbReference type="SAM" id="MobiDB-lite"/>
    </source>
</evidence>
<organism evidence="2 3">
    <name type="scientific">Diaporthe vaccinii</name>
    <dbReference type="NCBI Taxonomy" id="105482"/>
    <lineage>
        <taxon>Eukaryota</taxon>
        <taxon>Fungi</taxon>
        <taxon>Dikarya</taxon>
        <taxon>Ascomycota</taxon>
        <taxon>Pezizomycotina</taxon>
        <taxon>Sordariomycetes</taxon>
        <taxon>Sordariomycetidae</taxon>
        <taxon>Diaporthales</taxon>
        <taxon>Diaporthaceae</taxon>
        <taxon>Diaporthe</taxon>
        <taxon>Diaporthe eres species complex</taxon>
    </lineage>
</organism>
<comment type="caution">
    <text evidence="2">The sequence shown here is derived from an EMBL/GenBank/DDBJ whole genome shotgun (WGS) entry which is preliminary data.</text>
</comment>
<name>A0ABR4EYR6_9PEZI</name>
<feature type="compositionally biased region" description="Basic and acidic residues" evidence="1">
    <location>
        <begin position="25"/>
        <end position="39"/>
    </location>
</feature>
<sequence>MRSGLLMRRESNKVGRGWTAKGGKIRKDQDGTKACSDRRQLKHRKQAKGTGDAMIVGCRFVSQPGVGGSRSKSCTAGSVL</sequence>
<protein>
    <submittedName>
        <fullName evidence="2">Uncharacterized protein</fullName>
    </submittedName>
</protein>
<evidence type="ECO:0000313" key="2">
    <source>
        <dbReference type="EMBL" id="KAL2287577.1"/>
    </source>
</evidence>
<keyword evidence="3" id="KW-1185">Reference proteome</keyword>
<dbReference type="Proteomes" id="UP001600888">
    <property type="component" value="Unassembled WGS sequence"/>
</dbReference>
<dbReference type="EMBL" id="JBAWTH010000019">
    <property type="protein sequence ID" value="KAL2287577.1"/>
    <property type="molecule type" value="Genomic_DNA"/>
</dbReference>
<proteinExistence type="predicted"/>